<evidence type="ECO:0000259" key="13">
    <source>
        <dbReference type="PROSITE" id="PS51471"/>
    </source>
</evidence>
<keyword evidence="10" id="KW-0560">Oxidoreductase</keyword>
<organism evidence="14 15">
    <name type="scientific">Folsomia candida</name>
    <name type="common">Springtail</name>
    <dbReference type="NCBI Taxonomy" id="158441"/>
    <lineage>
        <taxon>Eukaryota</taxon>
        <taxon>Metazoa</taxon>
        <taxon>Ecdysozoa</taxon>
        <taxon>Arthropoda</taxon>
        <taxon>Hexapoda</taxon>
        <taxon>Collembola</taxon>
        <taxon>Entomobryomorpha</taxon>
        <taxon>Isotomoidea</taxon>
        <taxon>Isotomidae</taxon>
        <taxon>Proisotominae</taxon>
        <taxon>Folsomia</taxon>
    </lineage>
</organism>
<keyword evidence="12" id="KW-0325">Glycoprotein</keyword>
<feature type="domain" description="Fe2OG dioxygenase" evidence="13">
    <location>
        <begin position="463"/>
        <end position="574"/>
    </location>
</feature>
<evidence type="ECO:0000256" key="8">
    <source>
        <dbReference type="ARBA" id="ARBA00022896"/>
    </source>
</evidence>
<dbReference type="OMA" id="MAVPHMQ"/>
<dbReference type="GO" id="GO:0031418">
    <property type="term" value="F:L-ascorbic acid binding"/>
    <property type="evidence" value="ECO:0007669"/>
    <property type="project" value="UniProtKB-KW"/>
</dbReference>
<comment type="caution">
    <text evidence="14">The sequence shown here is derived from an EMBL/GenBank/DDBJ whole genome shotgun (WGS) entry which is preliminary data.</text>
</comment>
<reference evidence="14 15" key="1">
    <citation type="submission" date="2015-12" db="EMBL/GenBank/DDBJ databases">
        <title>The genome of Folsomia candida.</title>
        <authorList>
            <person name="Faddeeva A."/>
            <person name="Derks M.F."/>
            <person name="Anvar Y."/>
            <person name="Smit S."/>
            <person name="Van Straalen N."/>
            <person name="Roelofs D."/>
        </authorList>
    </citation>
    <scope>NUCLEOTIDE SEQUENCE [LARGE SCALE GENOMIC DNA]</scope>
    <source>
        <strain evidence="14 15">VU population</strain>
        <tissue evidence="14">Whole body</tissue>
    </source>
</reference>
<evidence type="ECO:0000256" key="5">
    <source>
        <dbReference type="ARBA" id="ARBA00012269"/>
    </source>
</evidence>
<evidence type="ECO:0000256" key="2">
    <source>
        <dbReference type="ARBA" id="ARBA00002035"/>
    </source>
</evidence>
<dbReference type="PANTHER" id="PTHR10869:SF244">
    <property type="entry name" value="PROLYL 4-HYDROXYLASE SUBUNIT ALPHA-2"/>
    <property type="match status" value="1"/>
</dbReference>
<dbReference type="Proteomes" id="UP000198287">
    <property type="component" value="Unassembled WGS sequence"/>
</dbReference>
<comment type="subcellular location">
    <subcellularLocation>
        <location evidence="3">Endoplasmic reticulum lumen</location>
    </subcellularLocation>
</comment>
<accession>A0A226E645</accession>
<comment type="similarity">
    <text evidence="4">Belongs to the P4HA family.</text>
</comment>
<evidence type="ECO:0000256" key="1">
    <source>
        <dbReference type="ARBA" id="ARBA00001961"/>
    </source>
</evidence>
<dbReference type="InterPro" id="IPR011990">
    <property type="entry name" value="TPR-like_helical_dom_sf"/>
</dbReference>
<evidence type="ECO:0000256" key="7">
    <source>
        <dbReference type="ARBA" id="ARBA00022824"/>
    </source>
</evidence>
<evidence type="ECO:0000256" key="6">
    <source>
        <dbReference type="ARBA" id="ARBA00022723"/>
    </source>
</evidence>
<dbReference type="GO" id="GO:0005506">
    <property type="term" value="F:iron ion binding"/>
    <property type="evidence" value="ECO:0007669"/>
    <property type="project" value="InterPro"/>
</dbReference>
<evidence type="ECO:0000313" key="15">
    <source>
        <dbReference type="Proteomes" id="UP000198287"/>
    </source>
</evidence>
<dbReference type="GO" id="GO:0004656">
    <property type="term" value="F:procollagen-proline 4-dioxygenase activity"/>
    <property type="evidence" value="ECO:0007669"/>
    <property type="project" value="UniProtKB-EC"/>
</dbReference>
<dbReference type="Gene3D" id="1.25.40.10">
    <property type="entry name" value="Tetratricopeptide repeat domain"/>
    <property type="match status" value="1"/>
</dbReference>
<dbReference type="InterPro" id="IPR006620">
    <property type="entry name" value="Pro_4_hyd_alph"/>
</dbReference>
<keyword evidence="7" id="KW-0256">Endoplasmic reticulum</keyword>
<keyword evidence="6" id="KW-0479">Metal-binding</keyword>
<dbReference type="InterPro" id="IPR045054">
    <property type="entry name" value="P4HA-like"/>
</dbReference>
<comment type="cofactor">
    <cofactor evidence="1">
        <name>L-ascorbate</name>
        <dbReference type="ChEBI" id="CHEBI:38290"/>
    </cofactor>
</comment>
<dbReference type="PROSITE" id="PS51471">
    <property type="entry name" value="FE2OG_OXY"/>
    <property type="match status" value="1"/>
</dbReference>
<dbReference type="OrthoDB" id="420380at2759"/>
<gene>
    <name evidence="14" type="ORF">Fcan01_12349</name>
</gene>
<evidence type="ECO:0000256" key="10">
    <source>
        <dbReference type="ARBA" id="ARBA00023002"/>
    </source>
</evidence>
<evidence type="ECO:0000256" key="9">
    <source>
        <dbReference type="ARBA" id="ARBA00022964"/>
    </source>
</evidence>
<dbReference type="Pfam" id="PF13640">
    <property type="entry name" value="2OG-FeII_Oxy_3"/>
    <property type="match status" value="1"/>
</dbReference>
<dbReference type="GO" id="GO:0005788">
    <property type="term" value="C:endoplasmic reticulum lumen"/>
    <property type="evidence" value="ECO:0007669"/>
    <property type="project" value="UniProtKB-SubCell"/>
</dbReference>
<dbReference type="InterPro" id="IPR005123">
    <property type="entry name" value="Oxoglu/Fe-dep_dioxygenase_dom"/>
</dbReference>
<evidence type="ECO:0000256" key="3">
    <source>
        <dbReference type="ARBA" id="ARBA00004319"/>
    </source>
</evidence>
<protein>
    <recommendedName>
        <fullName evidence="5">procollagen-proline 4-dioxygenase</fullName>
        <ecNumber evidence="5">1.14.11.2</ecNumber>
    </recommendedName>
</protein>
<dbReference type="STRING" id="158441.A0A226E645"/>
<dbReference type="SMART" id="SM00702">
    <property type="entry name" value="P4Hc"/>
    <property type="match status" value="1"/>
</dbReference>
<keyword evidence="9" id="KW-0223">Dioxygenase</keyword>
<dbReference type="Gene3D" id="6.10.140.1460">
    <property type="match status" value="1"/>
</dbReference>
<comment type="function">
    <text evidence="2">Catalyzes the post-translational formation of 4-hydroxyproline in -Xaa-Pro-Gly- sequences in collagens and other proteins.</text>
</comment>
<dbReference type="EMBL" id="LNIX01000006">
    <property type="protein sequence ID" value="OXA53125.1"/>
    <property type="molecule type" value="Genomic_DNA"/>
</dbReference>
<dbReference type="Gene3D" id="2.60.120.620">
    <property type="entry name" value="q2cbj1_9rhob like domain"/>
    <property type="match status" value="1"/>
</dbReference>
<keyword evidence="11" id="KW-0408">Iron</keyword>
<sequence length="594" mass="67077">MSANICSDHQNVCKHKSEKISVRNNVNIAKNNASAIRLVSIVLIALFQSHFVTIVSGVRESNELRNAREDVFSSTSKLEELVHNEFQVLDLLTTFTEYTIEKATMIKGYVDNQRRLLGNRKSAKDIVAHPVDAYVLTRRLTADWEDVQLALHAVSNYSTGVYSWIGSFREGSNFPQGDDLNGAAQALVRLQDTYRLNMASLTQGVVNPLQKSVVNSDSIKFEGVEGLTARDLLFLGKHAYSNGLYHRAIEWLQGAESVAAKESNGTMLLSEIAPSLQSAIDTHDDILERQGPQGTGWKTNPVPINPILSRSAKYNLTVPNTFQTKLFQRQTEEEETEHYVRLCRGEKLRPAMMEAQLKCRMKNDGSPYLIVSPLKIEEESHDPYIVIVHDFITEKQADALVELGKPKLYRSRHRHHKEGNLDVVSQKRISKNAWIKDWEDKLMIKITRRVELVSGLKAFQPKEAEDYQIANYGLGGLYVPHTDHLMNNPDKSIYTQWERFVGDRIATLMIYLTNVGAGGGTVFPRAGVTLRPRKGSAAFWWNLDKSLVGDENTRHGACAVLYGDKWVSNKWIRSNEQFLKAPCGLHPLDKHKRP</sequence>
<evidence type="ECO:0000256" key="11">
    <source>
        <dbReference type="ARBA" id="ARBA00023004"/>
    </source>
</evidence>
<dbReference type="Pfam" id="PF08336">
    <property type="entry name" value="P4Ha_N"/>
    <property type="match status" value="1"/>
</dbReference>
<proteinExistence type="inferred from homology"/>
<keyword evidence="15" id="KW-1185">Reference proteome</keyword>
<name>A0A226E645_FOLCA</name>
<dbReference type="AlphaFoldDB" id="A0A226E645"/>
<evidence type="ECO:0000256" key="12">
    <source>
        <dbReference type="ARBA" id="ARBA00023180"/>
    </source>
</evidence>
<evidence type="ECO:0000313" key="14">
    <source>
        <dbReference type="EMBL" id="OXA53125.1"/>
    </source>
</evidence>
<dbReference type="PANTHER" id="PTHR10869">
    <property type="entry name" value="PROLYL 4-HYDROXYLASE ALPHA SUBUNIT"/>
    <property type="match status" value="1"/>
</dbReference>
<evidence type="ECO:0000256" key="4">
    <source>
        <dbReference type="ARBA" id="ARBA00006511"/>
    </source>
</evidence>
<dbReference type="InterPro" id="IPR044862">
    <property type="entry name" value="Pro_4_hyd_alph_FE2OG_OXY"/>
</dbReference>
<keyword evidence="8" id="KW-0847">Vitamin C</keyword>
<dbReference type="InterPro" id="IPR013547">
    <property type="entry name" value="P4H_N"/>
</dbReference>
<dbReference type="EC" id="1.14.11.2" evidence="5"/>